<dbReference type="Proteomes" id="UP001054945">
    <property type="component" value="Unassembled WGS sequence"/>
</dbReference>
<keyword evidence="2" id="KW-1185">Reference proteome</keyword>
<dbReference type="EMBL" id="BPLR01016691">
    <property type="protein sequence ID" value="GIY85802.1"/>
    <property type="molecule type" value="Genomic_DNA"/>
</dbReference>
<gene>
    <name evidence="1" type="ORF">CEXT_798481</name>
</gene>
<name>A0AAV4WTG8_CAEEX</name>
<reference evidence="1 2" key="1">
    <citation type="submission" date="2021-06" db="EMBL/GenBank/DDBJ databases">
        <title>Caerostris extrusa draft genome.</title>
        <authorList>
            <person name="Kono N."/>
            <person name="Arakawa K."/>
        </authorList>
    </citation>
    <scope>NUCLEOTIDE SEQUENCE [LARGE SCALE GENOMIC DNA]</scope>
</reference>
<evidence type="ECO:0000313" key="1">
    <source>
        <dbReference type="EMBL" id="GIY85802.1"/>
    </source>
</evidence>
<proteinExistence type="predicted"/>
<organism evidence="1 2">
    <name type="scientific">Caerostris extrusa</name>
    <name type="common">Bark spider</name>
    <name type="synonym">Caerostris bankana</name>
    <dbReference type="NCBI Taxonomy" id="172846"/>
    <lineage>
        <taxon>Eukaryota</taxon>
        <taxon>Metazoa</taxon>
        <taxon>Ecdysozoa</taxon>
        <taxon>Arthropoda</taxon>
        <taxon>Chelicerata</taxon>
        <taxon>Arachnida</taxon>
        <taxon>Araneae</taxon>
        <taxon>Araneomorphae</taxon>
        <taxon>Entelegynae</taxon>
        <taxon>Araneoidea</taxon>
        <taxon>Araneidae</taxon>
        <taxon>Caerostris</taxon>
    </lineage>
</organism>
<dbReference type="AlphaFoldDB" id="A0AAV4WTG8"/>
<protein>
    <submittedName>
        <fullName evidence="1">Uncharacterized protein</fullName>
    </submittedName>
</protein>
<accession>A0AAV4WTG8</accession>
<evidence type="ECO:0000313" key="2">
    <source>
        <dbReference type="Proteomes" id="UP001054945"/>
    </source>
</evidence>
<sequence length="92" mass="10267">MQIDSRKMTVIQECSGAEFSYGTAENISVLLAPLKLSIAILGVEKNFVHGNIQGSVYMFIKKQKACNISTINSAKREEKLTYKNHSEDTILE</sequence>
<comment type="caution">
    <text evidence="1">The sequence shown here is derived from an EMBL/GenBank/DDBJ whole genome shotgun (WGS) entry which is preliminary data.</text>
</comment>